<dbReference type="GO" id="GO:0010150">
    <property type="term" value="P:leaf senescence"/>
    <property type="evidence" value="ECO:0007669"/>
    <property type="project" value="UniProtKB-ARBA"/>
</dbReference>
<evidence type="ECO:0000256" key="1">
    <source>
        <dbReference type="ARBA" id="ARBA00034773"/>
    </source>
</evidence>
<organism evidence="3 4">
    <name type="scientific">Lupinus albus</name>
    <name type="common">White lupine</name>
    <name type="synonym">Lupinus termis</name>
    <dbReference type="NCBI Taxonomy" id="3870"/>
    <lineage>
        <taxon>Eukaryota</taxon>
        <taxon>Viridiplantae</taxon>
        <taxon>Streptophyta</taxon>
        <taxon>Embryophyta</taxon>
        <taxon>Tracheophyta</taxon>
        <taxon>Spermatophyta</taxon>
        <taxon>Magnoliopsida</taxon>
        <taxon>eudicotyledons</taxon>
        <taxon>Gunneridae</taxon>
        <taxon>Pentapetalae</taxon>
        <taxon>rosids</taxon>
        <taxon>fabids</taxon>
        <taxon>Fabales</taxon>
        <taxon>Fabaceae</taxon>
        <taxon>Papilionoideae</taxon>
        <taxon>50 kb inversion clade</taxon>
        <taxon>genistoids sensu lato</taxon>
        <taxon>core genistoids</taxon>
        <taxon>Genisteae</taxon>
        <taxon>Lupinus</taxon>
    </lineage>
</organism>
<name>A0A6A4NQ88_LUPAL</name>
<evidence type="ECO:0000313" key="3">
    <source>
        <dbReference type="EMBL" id="KAE9591360.1"/>
    </source>
</evidence>
<accession>A0A6A4NQ88</accession>
<dbReference type="Proteomes" id="UP000447434">
    <property type="component" value="Chromosome 20"/>
</dbReference>
<proteinExistence type="inferred from homology"/>
<comment type="caution">
    <text evidence="3">The sequence shown here is derived from an EMBL/GenBank/DDBJ whole genome shotgun (WGS) entry which is preliminary data.</text>
</comment>
<keyword evidence="4" id="KW-1185">Reference proteome</keyword>
<feature type="region of interest" description="Disordered" evidence="2">
    <location>
        <begin position="29"/>
        <end position="53"/>
    </location>
</feature>
<evidence type="ECO:0000256" key="2">
    <source>
        <dbReference type="SAM" id="MobiDB-lite"/>
    </source>
</evidence>
<dbReference type="Pfam" id="PF04520">
    <property type="entry name" value="Senescence_reg"/>
    <property type="match status" value="1"/>
</dbReference>
<feature type="compositionally biased region" description="Polar residues" evidence="2">
    <location>
        <begin position="29"/>
        <end position="38"/>
    </location>
</feature>
<evidence type="ECO:0000313" key="4">
    <source>
        <dbReference type="Proteomes" id="UP000447434"/>
    </source>
</evidence>
<gene>
    <name evidence="3" type="ORF">Lalb_Chr20g0117651</name>
</gene>
<dbReference type="AlphaFoldDB" id="A0A6A4NQ88"/>
<dbReference type="OrthoDB" id="672058at2759"/>
<dbReference type="PANTHER" id="PTHR33083">
    <property type="entry name" value="EXPRESSED PROTEIN"/>
    <property type="match status" value="1"/>
</dbReference>
<dbReference type="InterPro" id="IPR007608">
    <property type="entry name" value="Senescence_reg_S40"/>
</dbReference>
<protein>
    <submittedName>
        <fullName evidence="3">Putative senescence regulator S40</fullName>
    </submittedName>
</protein>
<sequence>MDEILESDVIFSDHHAHEPNRNHCELVTVQQNQNSNPKNPDGGKNTAANSVPVNIPDSMMMFSVEAEDDDGDNMVPPHVMMEQRISGEKMAHSVCTGNGRTLKGRDLSQVRNSVLRMTGFIEA</sequence>
<reference evidence="4" key="1">
    <citation type="journal article" date="2020" name="Nat. Commun.">
        <title>Genome sequence of the cluster root forming white lupin.</title>
        <authorList>
            <person name="Hufnagel B."/>
            <person name="Marques A."/>
            <person name="Soriano A."/>
            <person name="Marques L."/>
            <person name="Divol F."/>
            <person name="Doumas P."/>
            <person name="Sallet E."/>
            <person name="Mancinotti D."/>
            <person name="Carrere S."/>
            <person name="Marande W."/>
            <person name="Arribat S."/>
            <person name="Keller J."/>
            <person name="Huneau C."/>
            <person name="Blein T."/>
            <person name="Aime D."/>
            <person name="Laguerre M."/>
            <person name="Taylor J."/>
            <person name="Schubert V."/>
            <person name="Nelson M."/>
            <person name="Geu-Flores F."/>
            <person name="Crespi M."/>
            <person name="Gallardo-Guerrero K."/>
            <person name="Delaux P.-M."/>
            <person name="Salse J."/>
            <person name="Berges H."/>
            <person name="Guyot R."/>
            <person name="Gouzy J."/>
            <person name="Peret B."/>
        </authorList>
    </citation>
    <scope>NUCLEOTIDE SEQUENCE [LARGE SCALE GENOMIC DNA]</scope>
    <source>
        <strain evidence="4">cv. Amiga</strain>
    </source>
</reference>
<dbReference type="PANTHER" id="PTHR33083:SF49">
    <property type="entry name" value="SENESCENCE REGULATOR"/>
    <property type="match status" value="1"/>
</dbReference>
<comment type="similarity">
    <text evidence="1">Belongs to the senescence regulator S40 family.</text>
</comment>
<dbReference type="EMBL" id="WOCE01000020">
    <property type="protein sequence ID" value="KAE9591360.1"/>
    <property type="molecule type" value="Genomic_DNA"/>
</dbReference>